<dbReference type="RefSeq" id="WP_222874076.1">
    <property type="nucleotide sequence ID" value="NZ_CP039704.1"/>
</dbReference>
<accession>A0A4D7C8Z1</accession>
<keyword evidence="4" id="KW-0406">Ion transport</keyword>
<reference evidence="9" key="1">
    <citation type="submission" date="2019-04" db="EMBL/GenBank/DDBJ databases">
        <title>Complete genome sequence of Sphingomonas sp. W1-2-3.</title>
        <authorList>
            <person name="Im W.T."/>
        </authorList>
    </citation>
    <scope>NUCLEOTIDE SEQUENCE [LARGE SCALE GENOMIC DNA]</scope>
    <source>
        <strain evidence="9">W1-2-3</strain>
    </source>
</reference>
<feature type="domain" description="TonB-dependent receptor plug" evidence="7">
    <location>
        <begin position="61"/>
        <end position="157"/>
    </location>
</feature>
<dbReference type="InterPro" id="IPR039426">
    <property type="entry name" value="TonB-dep_rcpt-like"/>
</dbReference>
<evidence type="ECO:0000313" key="8">
    <source>
        <dbReference type="EMBL" id="QCI79243.1"/>
    </source>
</evidence>
<evidence type="ECO:0000256" key="6">
    <source>
        <dbReference type="SAM" id="SignalP"/>
    </source>
</evidence>
<dbReference type="Pfam" id="PF07715">
    <property type="entry name" value="Plug"/>
    <property type="match status" value="1"/>
</dbReference>
<feature type="signal peptide" evidence="6">
    <location>
        <begin position="1"/>
        <end position="25"/>
    </location>
</feature>
<evidence type="ECO:0000256" key="2">
    <source>
        <dbReference type="ARBA" id="ARBA00022729"/>
    </source>
</evidence>
<dbReference type="Gene3D" id="2.170.130.10">
    <property type="entry name" value="TonB-dependent receptor, plug domain"/>
    <property type="match status" value="1"/>
</dbReference>
<dbReference type="InterPro" id="IPR012910">
    <property type="entry name" value="Plug_dom"/>
</dbReference>
<sequence length="221" mass="23670">MYSRASSATLAFLLAGAVCPSTAFAEDRIELAQLDRITVIGQRDGYAIKVTESATKTPTPLVDVPQTVSVLSEDFIADLGLRSIADVSRYVPGVLIGQGEGHRDQITIRGNNSTADFYIDGIRDDVQYFRPLYNLARVEVLKGPNALIFGRGGGGGVVNRVAKTAQEERFVGASVSADTFGDWSVGVDLNAPIAPGVKARLNAFYEQLDNHRDAYDGSASL</sequence>
<dbReference type="GO" id="GO:0015344">
    <property type="term" value="F:siderophore uptake transmembrane transporter activity"/>
    <property type="evidence" value="ECO:0007669"/>
    <property type="project" value="TreeGrafter"/>
</dbReference>
<name>A0A4D7C8Z1_9SPHN</name>
<evidence type="ECO:0000256" key="5">
    <source>
        <dbReference type="PROSITE-ProRule" id="PRU01360"/>
    </source>
</evidence>
<keyword evidence="9" id="KW-1185">Reference proteome</keyword>
<keyword evidence="2 6" id="KW-0732">Signal</keyword>
<keyword evidence="5" id="KW-1134">Transmembrane beta strand</keyword>
<keyword evidence="1" id="KW-0410">Iron transport</keyword>
<dbReference type="EMBL" id="CP039704">
    <property type="protein sequence ID" value="QCI79243.1"/>
    <property type="molecule type" value="Genomic_DNA"/>
</dbReference>
<keyword evidence="5" id="KW-0813">Transport</keyword>
<dbReference type="KEGG" id="hgn:E6W36_05775"/>
<comment type="similarity">
    <text evidence="5">Belongs to the TonB-dependent receptor family.</text>
</comment>
<dbReference type="SUPFAM" id="SSF56935">
    <property type="entry name" value="Porins"/>
    <property type="match status" value="1"/>
</dbReference>
<keyword evidence="5" id="KW-0998">Cell outer membrane</keyword>
<organism evidence="8 9">
    <name type="scientific">Hankyongella ginsenosidimutans</name>
    <dbReference type="NCBI Taxonomy" id="1763828"/>
    <lineage>
        <taxon>Bacteria</taxon>
        <taxon>Pseudomonadati</taxon>
        <taxon>Pseudomonadota</taxon>
        <taxon>Alphaproteobacteria</taxon>
        <taxon>Sphingomonadales</taxon>
        <taxon>Sphingomonadaceae</taxon>
        <taxon>Hankyongella</taxon>
    </lineage>
</organism>
<dbReference type="AlphaFoldDB" id="A0A4D7C8Z1"/>
<keyword evidence="3" id="KW-0408">Iron</keyword>
<dbReference type="InterPro" id="IPR037066">
    <property type="entry name" value="Plug_dom_sf"/>
</dbReference>
<dbReference type="PANTHER" id="PTHR32552:SF68">
    <property type="entry name" value="FERRICHROME OUTER MEMBRANE TRANSPORTER_PHAGE RECEPTOR"/>
    <property type="match status" value="1"/>
</dbReference>
<evidence type="ECO:0000256" key="1">
    <source>
        <dbReference type="ARBA" id="ARBA00022496"/>
    </source>
</evidence>
<evidence type="ECO:0000259" key="7">
    <source>
        <dbReference type="Pfam" id="PF07715"/>
    </source>
</evidence>
<protein>
    <recommendedName>
        <fullName evidence="7">TonB-dependent receptor plug domain-containing protein</fullName>
    </recommendedName>
</protein>
<evidence type="ECO:0000256" key="4">
    <source>
        <dbReference type="ARBA" id="ARBA00023065"/>
    </source>
</evidence>
<dbReference type="PANTHER" id="PTHR32552">
    <property type="entry name" value="FERRICHROME IRON RECEPTOR-RELATED"/>
    <property type="match status" value="1"/>
</dbReference>
<dbReference type="PROSITE" id="PS52016">
    <property type="entry name" value="TONB_DEPENDENT_REC_3"/>
    <property type="match status" value="1"/>
</dbReference>
<proteinExistence type="inferred from homology"/>
<comment type="subcellular location">
    <subcellularLocation>
        <location evidence="5">Cell outer membrane</location>
        <topology evidence="5">Multi-pass membrane protein</topology>
    </subcellularLocation>
</comment>
<dbReference type="GO" id="GO:0009279">
    <property type="term" value="C:cell outer membrane"/>
    <property type="evidence" value="ECO:0007669"/>
    <property type="project" value="UniProtKB-SubCell"/>
</dbReference>
<keyword evidence="5" id="KW-0812">Transmembrane</keyword>
<feature type="chain" id="PRO_5020830642" description="TonB-dependent receptor plug domain-containing protein" evidence="6">
    <location>
        <begin position="26"/>
        <end position="221"/>
    </location>
</feature>
<evidence type="ECO:0000313" key="9">
    <source>
        <dbReference type="Proteomes" id="UP000298714"/>
    </source>
</evidence>
<keyword evidence="5" id="KW-0472">Membrane</keyword>
<dbReference type="Proteomes" id="UP000298714">
    <property type="component" value="Chromosome"/>
</dbReference>
<evidence type="ECO:0000256" key="3">
    <source>
        <dbReference type="ARBA" id="ARBA00023004"/>
    </source>
</evidence>
<gene>
    <name evidence="8" type="ORF">E6W36_05775</name>
</gene>